<keyword evidence="3" id="KW-1185">Reference proteome</keyword>
<comment type="caution">
    <text evidence="2">The sequence shown here is derived from an EMBL/GenBank/DDBJ whole genome shotgun (WGS) entry which is preliminary data.</text>
</comment>
<reference evidence="3" key="1">
    <citation type="journal article" date="2019" name="Int. J. Syst. Evol. Microbiol.">
        <title>The Global Catalogue of Microorganisms (GCM) 10K type strain sequencing project: providing services to taxonomists for standard genome sequencing and annotation.</title>
        <authorList>
            <consortium name="The Broad Institute Genomics Platform"/>
            <consortium name="The Broad Institute Genome Sequencing Center for Infectious Disease"/>
            <person name="Wu L."/>
            <person name="Ma J."/>
        </authorList>
    </citation>
    <scope>NUCLEOTIDE SEQUENCE [LARGE SCALE GENOMIC DNA]</scope>
    <source>
        <strain evidence="3">JCM 4738</strain>
    </source>
</reference>
<proteinExistence type="predicted"/>
<keyword evidence="1" id="KW-0472">Membrane</keyword>
<feature type="transmembrane region" description="Helical" evidence="1">
    <location>
        <begin position="68"/>
        <end position="86"/>
    </location>
</feature>
<name>A0ABQ3EU82_9ACTN</name>
<protein>
    <recommendedName>
        <fullName evidence="4">DUF2231 domain-containing protein</fullName>
    </recommendedName>
</protein>
<gene>
    <name evidence="2" type="ORF">GCM10010347_28670</name>
</gene>
<evidence type="ECO:0008006" key="4">
    <source>
        <dbReference type="Google" id="ProtNLM"/>
    </source>
</evidence>
<evidence type="ECO:0000256" key="1">
    <source>
        <dbReference type="SAM" id="Phobius"/>
    </source>
</evidence>
<dbReference type="EMBL" id="BMVP01000004">
    <property type="protein sequence ID" value="GHB56808.1"/>
    <property type="molecule type" value="Genomic_DNA"/>
</dbReference>
<evidence type="ECO:0000313" key="3">
    <source>
        <dbReference type="Proteomes" id="UP000642673"/>
    </source>
</evidence>
<feature type="transmembrane region" description="Helical" evidence="1">
    <location>
        <begin position="131"/>
        <end position="151"/>
    </location>
</feature>
<accession>A0ABQ3EU82</accession>
<keyword evidence="1" id="KW-0812">Transmembrane</keyword>
<keyword evidence="1" id="KW-1133">Transmembrane helix</keyword>
<dbReference type="Proteomes" id="UP000642673">
    <property type="component" value="Unassembled WGS sequence"/>
</dbReference>
<feature type="transmembrane region" description="Helical" evidence="1">
    <location>
        <begin position="106"/>
        <end position="125"/>
    </location>
</feature>
<evidence type="ECO:0000313" key="2">
    <source>
        <dbReference type="EMBL" id="GHB56808.1"/>
    </source>
</evidence>
<organism evidence="2 3">
    <name type="scientific">Streptomyces cirratus</name>
    <dbReference type="NCBI Taxonomy" id="68187"/>
    <lineage>
        <taxon>Bacteria</taxon>
        <taxon>Bacillati</taxon>
        <taxon>Actinomycetota</taxon>
        <taxon>Actinomycetes</taxon>
        <taxon>Kitasatosporales</taxon>
        <taxon>Streptomycetaceae</taxon>
        <taxon>Streptomyces</taxon>
    </lineage>
</organism>
<sequence length="166" mass="17550">MEAGPGQNVSNTLTTGENMNVLQKRPAPAAAIDTSALTAADYRLPVWFFGFEGVLAAAFDILGAFPSAWPVLVVLLAVNITVSLTMMRGRLKLAKALWRGKETRRVAIALVVLRIGSHFALNALGMTVTSALGHILFAFVMAATTIGLLAYSQHTAIRTLSAATAP</sequence>